<comment type="subcellular location">
    <subcellularLocation>
        <location evidence="1">Secreted</location>
    </subcellularLocation>
</comment>
<keyword evidence="2" id="KW-0964">Secreted</keyword>
<reference evidence="4 5" key="1">
    <citation type="submission" date="2016-10" db="EMBL/GenBank/DDBJ databases">
        <authorList>
            <person name="de Groot N.N."/>
        </authorList>
    </citation>
    <scope>NUCLEOTIDE SEQUENCE [LARGE SCALE GENOMIC DNA]</scope>
    <source>
        <strain evidence="4 5">DSM 19548</strain>
    </source>
</reference>
<feature type="region of interest" description="Disordered" evidence="3">
    <location>
        <begin position="293"/>
        <end position="325"/>
    </location>
</feature>
<dbReference type="STRING" id="441112.SAMN04488094_103161"/>
<name>A0A1I1HHK9_9RHOB</name>
<evidence type="ECO:0000313" key="5">
    <source>
        <dbReference type="Proteomes" id="UP000198728"/>
    </source>
</evidence>
<dbReference type="PROSITE" id="PS00330">
    <property type="entry name" value="HEMOLYSIN_CALCIUM"/>
    <property type="match status" value="5"/>
</dbReference>
<dbReference type="GO" id="GO:0005509">
    <property type="term" value="F:calcium ion binding"/>
    <property type="evidence" value="ECO:0007669"/>
    <property type="project" value="InterPro"/>
</dbReference>
<feature type="compositionally biased region" description="Basic and acidic residues" evidence="3">
    <location>
        <begin position="229"/>
        <end position="245"/>
    </location>
</feature>
<evidence type="ECO:0000256" key="1">
    <source>
        <dbReference type="ARBA" id="ARBA00004613"/>
    </source>
</evidence>
<dbReference type="InterPro" id="IPR001343">
    <property type="entry name" value="Hemolysn_Ca-bd"/>
</dbReference>
<dbReference type="InterPro" id="IPR050557">
    <property type="entry name" value="RTX_toxin/Mannuronan_C5-epim"/>
</dbReference>
<dbReference type="InterPro" id="IPR018511">
    <property type="entry name" value="Hemolysin-typ_Ca-bd_CS"/>
</dbReference>
<sequence length="453" mass="47418">MSDPLASLLRGIILDPGLQKSISDAKIAKGVRAAETLNAVLLDAIEESGVNKDGLLTARDMATISTTVYGDPAQYVKFLEAHGNDNGDVVSGFHHVQGDGGTLVFKGRNFIDTVADAIYHYGFKVKDGRYVNEDGAANETTKDVAGWLNYFLNGENVVFGGGRADQLGTGEYSKPFRDANNETYYAGGGDDKIWAGQGRDKIYGQAGDDTSGGGDGNDRMWGGAGADHFGGDAGRDRIWGGEGKDTLSGGDGADMLDGGEGADYLNGGAGDDTLYGGANADAMYGSDGADRMDGGAGADRMDGGAGGDRISGGKGDDELSGSDGFDRLFGNAGDDTLTAGAGRDRLIGGTGRDVFKLWESKQATDTLVFNPGDSTHRSDGIDLVEGFNVDNDKIDLSGFGDIVFKKIDFAGHGQASAYYDGTYLRIDENGDRAVDMMIEFTNVNDLSGDNFIL</sequence>
<dbReference type="RefSeq" id="WP_093360135.1">
    <property type="nucleotide sequence ID" value="NZ_FOLG01000003.1"/>
</dbReference>
<feature type="region of interest" description="Disordered" evidence="3">
    <location>
        <begin position="204"/>
        <end position="255"/>
    </location>
</feature>
<dbReference type="PRINTS" id="PR00313">
    <property type="entry name" value="CABNDNGRPT"/>
</dbReference>
<evidence type="ECO:0000256" key="3">
    <source>
        <dbReference type="SAM" id="MobiDB-lite"/>
    </source>
</evidence>
<dbReference type="PANTHER" id="PTHR38340:SF1">
    <property type="entry name" value="S-LAYER PROTEIN"/>
    <property type="match status" value="1"/>
</dbReference>
<dbReference type="PANTHER" id="PTHR38340">
    <property type="entry name" value="S-LAYER PROTEIN"/>
    <property type="match status" value="1"/>
</dbReference>
<dbReference type="SUPFAM" id="SSF51120">
    <property type="entry name" value="beta-Roll"/>
    <property type="match status" value="2"/>
</dbReference>
<gene>
    <name evidence="4" type="ORF">SAMN04488094_103161</name>
</gene>
<dbReference type="Gene3D" id="2.150.10.10">
    <property type="entry name" value="Serralysin-like metalloprotease, C-terminal"/>
    <property type="match status" value="3"/>
</dbReference>
<keyword evidence="5" id="KW-1185">Reference proteome</keyword>
<accession>A0A1I1HHK9</accession>
<organism evidence="4 5">
    <name type="scientific">Tropicimonas isoalkanivorans</name>
    <dbReference type="NCBI Taxonomy" id="441112"/>
    <lineage>
        <taxon>Bacteria</taxon>
        <taxon>Pseudomonadati</taxon>
        <taxon>Pseudomonadota</taxon>
        <taxon>Alphaproteobacteria</taxon>
        <taxon>Rhodobacterales</taxon>
        <taxon>Roseobacteraceae</taxon>
        <taxon>Tropicimonas</taxon>
    </lineage>
</organism>
<dbReference type="Proteomes" id="UP000198728">
    <property type="component" value="Unassembled WGS sequence"/>
</dbReference>
<proteinExistence type="predicted"/>
<dbReference type="EMBL" id="FOLG01000003">
    <property type="protein sequence ID" value="SFC23454.1"/>
    <property type="molecule type" value="Genomic_DNA"/>
</dbReference>
<protein>
    <submittedName>
        <fullName evidence="4">Hemolysin-type calcium-binding repeat-containing protein</fullName>
    </submittedName>
</protein>
<dbReference type="GO" id="GO:0005576">
    <property type="term" value="C:extracellular region"/>
    <property type="evidence" value="ECO:0007669"/>
    <property type="project" value="UniProtKB-SubCell"/>
</dbReference>
<evidence type="ECO:0000256" key="2">
    <source>
        <dbReference type="ARBA" id="ARBA00022525"/>
    </source>
</evidence>
<dbReference type="Pfam" id="PF00353">
    <property type="entry name" value="HemolysinCabind"/>
    <property type="match status" value="4"/>
</dbReference>
<evidence type="ECO:0000313" key="4">
    <source>
        <dbReference type="EMBL" id="SFC23454.1"/>
    </source>
</evidence>
<dbReference type="InterPro" id="IPR011049">
    <property type="entry name" value="Serralysin-like_metalloprot_C"/>
</dbReference>
<dbReference type="AlphaFoldDB" id="A0A1I1HHK9"/>
<dbReference type="OrthoDB" id="7828248at2"/>
<feature type="compositionally biased region" description="Gly residues" evidence="3">
    <location>
        <begin position="303"/>
        <end position="313"/>
    </location>
</feature>